<accession>A0A1L7I7H7</accession>
<gene>
    <name evidence="1" type="ORF">GRFL_2837</name>
</gene>
<sequence>MIKRLIKDLTYNKISLKEGLNRAKIIAFEIKNDEFKNWLNSELNGYKLKDLPEYRKISCEVVADIQNPFHGKRTIPYDLSAWDKELQGMIYKFNVLQSIPTIETNLKNVEPTANSYLYEYMPIGLVQQFKEMTTDGEDIVSIRRKFQAGQVFNILEITKQKLVDTLLELNEKFPDLEDDYEDNPQNSEIAKTIINNNILGDTSNSNISFGDNVKQIFHNKRDQKIQAFLNLLQELNIDNEEVKKAERIIDENKDSPSLGKKLLNWTGNIASKSIEKGIELKIPMIIDKIQDLL</sequence>
<organism evidence="1 2">
    <name type="scientific">Christiangramia flava JLT2011</name>
    <dbReference type="NCBI Taxonomy" id="1229726"/>
    <lineage>
        <taxon>Bacteria</taxon>
        <taxon>Pseudomonadati</taxon>
        <taxon>Bacteroidota</taxon>
        <taxon>Flavobacteriia</taxon>
        <taxon>Flavobacteriales</taxon>
        <taxon>Flavobacteriaceae</taxon>
        <taxon>Christiangramia</taxon>
    </lineage>
</organism>
<dbReference type="RefSeq" id="WP_083645213.1">
    <property type="nucleotide sequence ID" value="NZ_CP016359.1"/>
</dbReference>
<keyword evidence="2" id="KW-1185">Reference proteome</keyword>
<dbReference type="KEGG" id="gfl:GRFL_2837"/>
<protein>
    <submittedName>
        <fullName evidence="1">Uncharacterized protein</fullName>
    </submittedName>
</protein>
<dbReference type="AlphaFoldDB" id="A0A1L7I7H7"/>
<name>A0A1L7I7H7_9FLAO</name>
<dbReference type="STRING" id="1229726.GRFL_2837"/>
<dbReference type="OrthoDB" id="766804at2"/>
<dbReference type="Proteomes" id="UP000186230">
    <property type="component" value="Chromosome"/>
</dbReference>
<evidence type="ECO:0000313" key="1">
    <source>
        <dbReference type="EMBL" id="APU69561.1"/>
    </source>
</evidence>
<proteinExistence type="predicted"/>
<dbReference type="InterPro" id="IPR041304">
    <property type="entry name" value="AbiTii"/>
</dbReference>
<evidence type="ECO:0000313" key="2">
    <source>
        <dbReference type="Proteomes" id="UP000186230"/>
    </source>
</evidence>
<dbReference type="Pfam" id="PF18864">
    <property type="entry name" value="AbiTii"/>
    <property type="match status" value="1"/>
</dbReference>
<dbReference type="EMBL" id="CP016359">
    <property type="protein sequence ID" value="APU69561.1"/>
    <property type="molecule type" value="Genomic_DNA"/>
</dbReference>
<reference evidence="1 2" key="1">
    <citation type="submission" date="2016-07" db="EMBL/GenBank/DDBJ databases">
        <title>Multi-omics approach to identify versatile polysaccharide utilization systems of a marine flavobacterium Gramella flava.</title>
        <authorList>
            <person name="Tang K."/>
        </authorList>
    </citation>
    <scope>NUCLEOTIDE SEQUENCE [LARGE SCALE GENOMIC DNA]</scope>
    <source>
        <strain evidence="1 2">JLT2011</strain>
    </source>
</reference>